<organism evidence="1 2">
    <name type="scientific">Rhizobium loti</name>
    <name type="common">Mesorhizobium loti</name>
    <dbReference type="NCBI Taxonomy" id="381"/>
    <lineage>
        <taxon>Bacteria</taxon>
        <taxon>Pseudomonadati</taxon>
        <taxon>Pseudomonadota</taxon>
        <taxon>Alphaproteobacteria</taxon>
        <taxon>Hyphomicrobiales</taxon>
        <taxon>Phyllobacteriaceae</taxon>
        <taxon>Mesorhizobium</taxon>
    </lineage>
</organism>
<dbReference type="EMBL" id="LPWA01000131">
    <property type="protein sequence ID" value="KUM24679.1"/>
    <property type="molecule type" value="Genomic_DNA"/>
</dbReference>
<proteinExistence type="predicted"/>
<comment type="caution">
    <text evidence="1">The sequence shown here is derived from an EMBL/GenBank/DDBJ whole genome shotgun (WGS) entry which is preliminary data.</text>
</comment>
<gene>
    <name evidence="1" type="ORF">AU467_06080</name>
</gene>
<reference evidence="1 2" key="1">
    <citation type="submission" date="2015-12" db="EMBL/GenBank/DDBJ databases">
        <title>Draft genome sequence of Mesorhizobium sp. UFLA 01-765, a multitolerant efficient symbiont and plant-growth promoting strain isolated from Zn-mining soil using Leucaena leucocephala as a trap plant.</title>
        <authorList>
            <person name="Rangel W.M."/>
            <person name="Thijs S."/>
            <person name="Longatti S.M."/>
            <person name="Moreira F.M."/>
            <person name="Weyens N."/>
            <person name="Vangronsveld J."/>
            <person name="Van Hamme J.D."/>
            <person name="Bottos E.M."/>
            <person name="Rineau F."/>
        </authorList>
    </citation>
    <scope>NUCLEOTIDE SEQUENCE [LARGE SCALE GENOMIC DNA]</scope>
    <source>
        <strain evidence="1 2">UFLA 01-765</strain>
    </source>
</reference>
<evidence type="ECO:0000313" key="1">
    <source>
        <dbReference type="EMBL" id="KUM24679.1"/>
    </source>
</evidence>
<dbReference type="AlphaFoldDB" id="A0A101KPN5"/>
<dbReference type="Proteomes" id="UP000053176">
    <property type="component" value="Unassembled WGS sequence"/>
</dbReference>
<protein>
    <submittedName>
        <fullName evidence="1">Uncharacterized protein</fullName>
    </submittedName>
</protein>
<sequence>MLIGFRSGLGFESMKNQSWKTSVELDQVEGAAFVRVIEDGVVRIKTFKSEAEAKAFANSEKVRLGLNSDRR</sequence>
<name>A0A101KPN5_RHILI</name>
<accession>A0A101KPN5</accession>
<evidence type="ECO:0000313" key="2">
    <source>
        <dbReference type="Proteomes" id="UP000053176"/>
    </source>
</evidence>